<keyword evidence="1" id="KW-0732">Signal</keyword>
<dbReference type="OrthoDB" id="5965530at2"/>
<dbReference type="RefSeq" id="WP_139444861.1">
    <property type="nucleotide sequence ID" value="NZ_SMDR01000001.1"/>
</dbReference>
<evidence type="ECO:0000256" key="1">
    <source>
        <dbReference type="SAM" id="SignalP"/>
    </source>
</evidence>
<feature type="chain" id="PRO_5023131394" description="Serine protease" evidence="1">
    <location>
        <begin position="21"/>
        <end position="268"/>
    </location>
</feature>
<accession>A0A5C4RU13</accession>
<dbReference type="AlphaFoldDB" id="A0A5C4RU13"/>
<dbReference type="EMBL" id="SMDR01000001">
    <property type="protein sequence ID" value="TNJ34452.1"/>
    <property type="molecule type" value="Genomic_DNA"/>
</dbReference>
<keyword evidence="3" id="KW-1185">Reference proteome</keyword>
<name>A0A5C4RU13_9GAMM</name>
<reference evidence="2 3" key="1">
    <citation type="submission" date="2019-03" db="EMBL/GenBank/DDBJ databases">
        <title>Arenimonas daejeonensis sp. nov., isolated from compost.</title>
        <authorList>
            <person name="Jeon C.O."/>
        </authorList>
    </citation>
    <scope>NUCLEOTIDE SEQUENCE [LARGE SCALE GENOMIC DNA]</scope>
    <source>
        <strain evidence="2 3">R29</strain>
    </source>
</reference>
<evidence type="ECO:0000313" key="2">
    <source>
        <dbReference type="EMBL" id="TNJ34452.1"/>
    </source>
</evidence>
<evidence type="ECO:0000313" key="3">
    <source>
        <dbReference type="Proteomes" id="UP000305760"/>
    </source>
</evidence>
<organism evidence="2 3">
    <name type="scientific">Arenimonas terrae</name>
    <dbReference type="NCBI Taxonomy" id="2546226"/>
    <lineage>
        <taxon>Bacteria</taxon>
        <taxon>Pseudomonadati</taxon>
        <taxon>Pseudomonadota</taxon>
        <taxon>Gammaproteobacteria</taxon>
        <taxon>Lysobacterales</taxon>
        <taxon>Lysobacteraceae</taxon>
        <taxon>Arenimonas</taxon>
    </lineage>
</organism>
<dbReference type="Proteomes" id="UP000305760">
    <property type="component" value="Unassembled WGS sequence"/>
</dbReference>
<comment type="caution">
    <text evidence="2">The sequence shown here is derived from an EMBL/GenBank/DDBJ whole genome shotgun (WGS) entry which is preliminary data.</text>
</comment>
<protein>
    <recommendedName>
        <fullName evidence="4">Serine protease</fullName>
    </recommendedName>
</protein>
<evidence type="ECO:0008006" key="4">
    <source>
        <dbReference type="Google" id="ProtNLM"/>
    </source>
</evidence>
<proteinExistence type="predicted"/>
<sequence length="268" mass="28572">MTLVRPLVLTALLALVPALAAADTAAATAAEPFEDYREIYRDLVGQHAEAVVTVKFVMSVVNSGNEQRIEDRTQAVLVSDDGLMIVPDRSVSLDFSTFGNVTPGQAAPVAKSSDFRVRLAGSEDWLPADLVTRDAELGLAWLRLRQPAGKLDYVDLAAGIKAEPGMAFFSLLRTSDEWGGVPVFRPGLVLGETRTPTFRLLVDGVPGLAFSHDGKPMGYVDVDLASMMRSRNTGMGMDMADLVLRMTPVDKVAAATAQAAKLPVAGGQ</sequence>
<gene>
    <name evidence="2" type="ORF">E1B00_01300</name>
</gene>
<feature type="signal peptide" evidence="1">
    <location>
        <begin position="1"/>
        <end position="20"/>
    </location>
</feature>